<reference evidence="8 9" key="1">
    <citation type="journal article" date="2012" name="Genome Biol.">
        <title>Genome and low-iron response of an oceanic diatom adapted to chronic iron limitation.</title>
        <authorList>
            <person name="Lommer M."/>
            <person name="Specht M."/>
            <person name="Roy A.S."/>
            <person name="Kraemer L."/>
            <person name="Andreson R."/>
            <person name="Gutowska M.A."/>
            <person name="Wolf J."/>
            <person name="Bergner S.V."/>
            <person name="Schilhabel M.B."/>
            <person name="Klostermeier U.C."/>
            <person name="Beiko R.G."/>
            <person name="Rosenstiel P."/>
            <person name="Hippler M."/>
            <person name="Laroche J."/>
        </authorList>
    </citation>
    <scope>NUCLEOTIDE SEQUENCE [LARGE SCALE GENOMIC DNA]</scope>
    <source>
        <strain evidence="8 9">CCMP1005</strain>
    </source>
</reference>
<evidence type="ECO:0000256" key="6">
    <source>
        <dbReference type="SAM" id="MobiDB-lite"/>
    </source>
</evidence>
<comment type="similarity">
    <text evidence="1">Belongs to the APC10 family.</text>
</comment>
<dbReference type="Gene3D" id="2.60.120.260">
    <property type="entry name" value="Galactose-binding domain-like"/>
    <property type="match status" value="1"/>
</dbReference>
<dbReference type="InterPro" id="IPR008979">
    <property type="entry name" value="Galactose-bd-like_sf"/>
</dbReference>
<gene>
    <name evidence="8" type="ORF">THAOC_15542</name>
</gene>
<evidence type="ECO:0000259" key="7">
    <source>
        <dbReference type="PROSITE" id="PS51284"/>
    </source>
</evidence>
<feature type="compositionally biased region" description="Basic and acidic residues" evidence="6">
    <location>
        <begin position="354"/>
        <end position="369"/>
    </location>
</feature>
<dbReference type="InterPro" id="IPR004939">
    <property type="entry name" value="APC_su10/DOC_dom"/>
</dbReference>
<dbReference type="Pfam" id="PF00106">
    <property type="entry name" value="adh_short"/>
    <property type="match status" value="1"/>
</dbReference>
<dbReference type="eggNOG" id="KOG3437">
    <property type="taxonomic scope" value="Eukaryota"/>
</dbReference>
<feature type="region of interest" description="Disordered" evidence="6">
    <location>
        <begin position="266"/>
        <end position="285"/>
    </location>
</feature>
<dbReference type="AlphaFoldDB" id="K0T016"/>
<feature type="compositionally biased region" description="Low complexity" evidence="6">
    <location>
        <begin position="337"/>
        <end position="353"/>
    </location>
</feature>
<dbReference type="GO" id="GO:0031145">
    <property type="term" value="P:anaphase-promoting complex-dependent catabolic process"/>
    <property type="evidence" value="ECO:0007669"/>
    <property type="project" value="InterPro"/>
</dbReference>
<dbReference type="PRINTS" id="PR00081">
    <property type="entry name" value="GDHRDH"/>
</dbReference>
<accession>K0T016</accession>
<feature type="compositionally biased region" description="Acidic residues" evidence="6">
    <location>
        <begin position="57"/>
        <end position="74"/>
    </location>
</feature>
<protein>
    <recommendedName>
        <fullName evidence="7">DOC domain-containing protein</fullName>
    </recommendedName>
</protein>
<proteinExistence type="inferred from homology"/>
<dbReference type="InterPro" id="IPR016901">
    <property type="entry name" value="APC10/Doc1"/>
</dbReference>
<dbReference type="PANTHER" id="PTHR12936:SF0">
    <property type="entry name" value="ANAPHASE-PROMOTING COMPLEX SUBUNIT 10"/>
    <property type="match status" value="1"/>
</dbReference>
<evidence type="ECO:0000256" key="4">
    <source>
        <dbReference type="ARBA" id="ARBA00022786"/>
    </source>
</evidence>
<dbReference type="OrthoDB" id="191139at2759"/>
<dbReference type="Proteomes" id="UP000266841">
    <property type="component" value="Unassembled WGS sequence"/>
</dbReference>
<dbReference type="GO" id="GO:0051301">
    <property type="term" value="P:cell division"/>
    <property type="evidence" value="ECO:0007669"/>
    <property type="project" value="UniProtKB-KW"/>
</dbReference>
<evidence type="ECO:0000313" key="8">
    <source>
        <dbReference type="EMBL" id="EJK63782.1"/>
    </source>
</evidence>
<dbReference type="EMBL" id="AGNL01018015">
    <property type="protein sequence ID" value="EJK63782.1"/>
    <property type="molecule type" value="Genomic_DNA"/>
</dbReference>
<dbReference type="Pfam" id="PF03256">
    <property type="entry name" value="ANAPC10"/>
    <property type="match status" value="1"/>
</dbReference>
<dbReference type="GO" id="GO:0005680">
    <property type="term" value="C:anaphase-promoting complex"/>
    <property type="evidence" value="ECO:0007669"/>
    <property type="project" value="InterPro"/>
</dbReference>
<keyword evidence="9" id="KW-1185">Reference proteome</keyword>
<dbReference type="eggNOG" id="KOG1205">
    <property type="taxonomic scope" value="Eukaryota"/>
</dbReference>
<evidence type="ECO:0000256" key="3">
    <source>
        <dbReference type="ARBA" id="ARBA00022776"/>
    </source>
</evidence>
<sequence length="1080" mass="117826">MSEASEDGSASQSQPEEDEDISQDTEDGELSKIKALLLTRAPHLTLPRADFAPADETREEDQQSDEDAEEEEDEAPRRRRTAPRPPRDYRHLRIKASPKLPLLDDPAVSTTVREIGGAASWRLSTAKPGNGVDQIRDGSNETTVSAIALYMDFNLDESYTPKKLKIMVGTTFHNLEQVRQVDVREPVGWVTIPLWRKWGEDPLDNILDPLRGEEDPDDLTRRRVPAHKRAPLRTHMVQVCINSMHQNGRDTHVRQVMVFGPRDYGNAGGGSGAGGGVVGRSGTLGEGRDEAMFTGRLRVPDFQTVGIPAGDTLQKKDLSELYLHREINHAKSPRDYSSQSPSTPTATSFQSPLDSRRLRRDLPAEHPRTPDPPTPDGATEPPTASSPILKPLAIASPGTAKAQAAQADTKSQAAGSGDQLGDTCRLGNLETKTQKVPNKTDEYMSTHVIPTGNIMEIIIVVREEIIRDEASSINSVYCDILDDGDFVEIRNDVGVLFVMCEFDCSPLSNFIFNAGLKMPDDAAVLQTLKKNGADVSNYMRCTDGCRENLVQPTDSTDPLEKSSVEIILLAGLPMKEAPYRKTIDISVKGKNHKMFAVVTGDRTSNNRFFSLPTHFPLLLVIRDPPGGASYASYEQMSHTATISFDQYEKLDGAGIDSVGSDRLCIVTPFTPAGGHDGGEARMTSSGNTLSLVLLALFAVRECYGFGIALPSLPQPDGLSRQQIKTMAQRRYGKGEDDEAPLGGRVVVITGAAGGIGRELSSVVYGLGGTVIAMDRDEIGLKNLEEALQSVSGSQRFFCLPTKHEDLASVSASADEITIQFDQVDLLVNNAGLTYRDDCEPGCANMKSKHGKDLAFTVNFLSHVLLVEKLMPSLQASESGRIVHLTSSYHWKVDGSEIIPCSDGSGPLAYQSDPNKMSDRHLGRSYANTKLAQLWHSRSIQGCTSVCACPTWASTGIAGDENRAFLERFAFPVSGPGITSALNAMLRTDDELGDALSNGRSFVANSRIIESIVPKDGVTLDLITQLGWRDSIVDLQGLILLLGQRFTHEEIIIQETSPESQNSEGQRALYEWSLKEIEPFL</sequence>
<dbReference type="GO" id="GO:0070979">
    <property type="term" value="P:protein K11-linked ubiquitination"/>
    <property type="evidence" value="ECO:0007669"/>
    <property type="project" value="TreeGrafter"/>
</dbReference>
<organism evidence="8 9">
    <name type="scientific">Thalassiosira oceanica</name>
    <name type="common">Marine diatom</name>
    <dbReference type="NCBI Taxonomy" id="159749"/>
    <lineage>
        <taxon>Eukaryota</taxon>
        <taxon>Sar</taxon>
        <taxon>Stramenopiles</taxon>
        <taxon>Ochrophyta</taxon>
        <taxon>Bacillariophyta</taxon>
        <taxon>Coscinodiscophyceae</taxon>
        <taxon>Thalassiosirophycidae</taxon>
        <taxon>Thalassiosirales</taxon>
        <taxon>Thalassiosiraceae</taxon>
        <taxon>Thalassiosira</taxon>
    </lineage>
</organism>
<dbReference type="CDD" id="cd08366">
    <property type="entry name" value="APC10"/>
    <property type="match status" value="1"/>
</dbReference>
<feature type="compositionally biased region" description="Low complexity" evidence="6">
    <location>
        <begin position="395"/>
        <end position="415"/>
    </location>
</feature>
<dbReference type="SUPFAM" id="SSF51735">
    <property type="entry name" value="NAD(P)-binding Rossmann-fold domains"/>
    <property type="match status" value="1"/>
</dbReference>
<evidence type="ECO:0000256" key="5">
    <source>
        <dbReference type="ARBA" id="ARBA00023306"/>
    </source>
</evidence>
<keyword evidence="4" id="KW-0833">Ubl conjugation pathway</keyword>
<dbReference type="SMART" id="SM01337">
    <property type="entry name" value="APC10"/>
    <property type="match status" value="1"/>
</dbReference>
<dbReference type="InterPro" id="IPR002347">
    <property type="entry name" value="SDR_fam"/>
</dbReference>
<keyword evidence="3" id="KW-0498">Mitosis</keyword>
<feature type="domain" description="DOC" evidence="7">
    <location>
        <begin position="68"/>
        <end position="285"/>
    </location>
</feature>
<comment type="caution">
    <text evidence="8">The sequence shown here is derived from an EMBL/GenBank/DDBJ whole genome shotgun (WGS) entry which is preliminary data.</text>
</comment>
<dbReference type="Gene3D" id="3.40.50.720">
    <property type="entry name" value="NAD(P)-binding Rossmann-like Domain"/>
    <property type="match status" value="1"/>
</dbReference>
<keyword evidence="5" id="KW-0131">Cell cycle</keyword>
<keyword evidence="2" id="KW-0132">Cell division</keyword>
<dbReference type="InterPro" id="IPR036291">
    <property type="entry name" value="NAD(P)-bd_dom_sf"/>
</dbReference>
<evidence type="ECO:0000256" key="2">
    <source>
        <dbReference type="ARBA" id="ARBA00022618"/>
    </source>
</evidence>
<evidence type="ECO:0000313" key="9">
    <source>
        <dbReference type="Proteomes" id="UP000266841"/>
    </source>
</evidence>
<name>K0T016_THAOC</name>
<feature type="compositionally biased region" description="Acidic residues" evidence="6">
    <location>
        <begin position="15"/>
        <end position="28"/>
    </location>
</feature>
<evidence type="ECO:0000256" key="1">
    <source>
        <dbReference type="ARBA" id="ARBA00006762"/>
    </source>
</evidence>
<feature type="region of interest" description="Disordered" evidence="6">
    <location>
        <begin position="1"/>
        <end position="93"/>
    </location>
</feature>
<dbReference type="PANTHER" id="PTHR12936">
    <property type="entry name" value="ANAPHASE-PROMOTING COMPLEX 10"/>
    <property type="match status" value="1"/>
</dbReference>
<dbReference type="SUPFAM" id="SSF49785">
    <property type="entry name" value="Galactose-binding domain-like"/>
    <property type="match status" value="1"/>
</dbReference>
<feature type="region of interest" description="Disordered" evidence="6">
    <location>
        <begin position="329"/>
        <end position="426"/>
    </location>
</feature>
<dbReference type="PROSITE" id="PS51284">
    <property type="entry name" value="DOC"/>
    <property type="match status" value="1"/>
</dbReference>